<keyword evidence="3 6" id="KW-0032">Aminotransferase</keyword>
<dbReference type="GO" id="GO:0030170">
    <property type="term" value="F:pyridoxal phosphate binding"/>
    <property type="evidence" value="ECO:0007669"/>
    <property type="project" value="InterPro"/>
</dbReference>
<keyword evidence="9" id="KW-1185">Reference proteome</keyword>
<reference evidence="8" key="1">
    <citation type="journal article" date="2014" name="Int. J. Syst. Evol. Microbiol.">
        <title>Complete genome sequence of Corynebacterium casei LMG S-19264T (=DSM 44701T), isolated from a smear-ripened cheese.</title>
        <authorList>
            <consortium name="US DOE Joint Genome Institute (JGI-PGF)"/>
            <person name="Walter F."/>
            <person name="Albersmeier A."/>
            <person name="Kalinowski J."/>
            <person name="Ruckert C."/>
        </authorList>
    </citation>
    <scope>NUCLEOTIDE SEQUENCE</scope>
    <source>
        <strain evidence="8">VKM Ac-1020</strain>
    </source>
</reference>
<dbReference type="GO" id="GO:0006520">
    <property type="term" value="P:amino acid metabolic process"/>
    <property type="evidence" value="ECO:0007669"/>
    <property type="project" value="InterPro"/>
</dbReference>
<reference evidence="8" key="2">
    <citation type="submission" date="2023-01" db="EMBL/GenBank/DDBJ databases">
        <authorList>
            <person name="Sun Q."/>
            <person name="Evtushenko L."/>
        </authorList>
    </citation>
    <scope>NUCLEOTIDE SEQUENCE</scope>
    <source>
        <strain evidence="8">VKM Ac-1020</strain>
    </source>
</reference>
<dbReference type="CDD" id="cd00609">
    <property type="entry name" value="AAT_like"/>
    <property type="match status" value="1"/>
</dbReference>
<dbReference type="InterPro" id="IPR015421">
    <property type="entry name" value="PyrdxlP-dep_Trfase_major"/>
</dbReference>
<evidence type="ECO:0000256" key="5">
    <source>
        <dbReference type="ARBA" id="ARBA00022898"/>
    </source>
</evidence>
<comment type="caution">
    <text evidence="8">The sequence shown here is derived from an EMBL/GenBank/DDBJ whole genome shotgun (WGS) entry which is preliminary data.</text>
</comment>
<comment type="cofactor">
    <cofactor evidence="1 6">
        <name>pyridoxal 5'-phosphate</name>
        <dbReference type="ChEBI" id="CHEBI:597326"/>
    </cofactor>
</comment>
<dbReference type="EC" id="2.6.1.-" evidence="6"/>
<dbReference type="InterPro" id="IPR015422">
    <property type="entry name" value="PyrdxlP-dep_Trfase_small"/>
</dbReference>
<keyword evidence="4 6" id="KW-0808">Transferase</keyword>
<dbReference type="GO" id="GO:0008483">
    <property type="term" value="F:transaminase activity"/>
    <property type="evidence" value="ECO:0007669"/>
    <property type="project" value="UniProtKB-KW"/>
</dbReference>
<dbReference type="Pfam" id="PF00155">
    <property type="entry name" value="Aminotran_1_2"/>
    <property type="match status" value="1"/>
</dbReference>
<dbReference type="InterPro" id="IPR004839">
    <property type="entry name" value="Aminotransferase_I/II_large"/>
</dbReference>
<keyword evidence="5" id="KW-0663">Pyridoxal phosphate</keyword>
<evidence type="ECO:0000256" key="2">
    <source>
        <dbReference type="ARBA" id="ARBA00007441"/>
    </source>
</evidence>
<dbReference type="FunFam" id="3.40.640.10:FF:000033">
    <property type="entry name" value="Aspartate aminotransferase"/>
    <property type="match status" value="1"/>
</dbReference>
<dbReference type="NCBIfam" id="NF004769">
    <property type="entry name" value="PRK06107.1"/>
    <property type="match status" value="1"/>
</dbReference>
<dbReference type="PANTHER" id="PTHR46383">
    <property type="entry name" value="ASPARTATE AMINOTRANSFERASE"/>
    <property type="match status" value="1"/>
</dbReference>
<dbReference type="AlphaFoldDB" id="A0A9W6LWG7"/>
<evidence type="ECO:0000256" key="4">
    <source>
        <dbReference type="ARBA" id="ARBA00022679"/>
    </source>
</evidence>
<dbReference type="PROSITE" id="PS00105">
    <property type="entry name" value="AA_TRANSFER_CLASS_1"/>
    <property type="match status" value="1"/>
</dbReference>
<organism evidence="8 9">
    <name type="scientific">Microbacterium barkeri</name>
    <dbReference type="NCBI Taxonomy" id="33917"/>
    <lineage>
        <taxon>Bacteria</taxon>
        <taxon>Bacillati</taxon>
        <taxon>Actinomycetota</taxon>
        <taxon>Actinomycetes</taxon>
        <taxon>Micrococcales</taxon>
        <taxon>Microbacteriaceae</taxon>
        <taxon>Microbacterium</taxon>
    </lineage>
</organism>
<evidence type="ECO:0000256" key="6">
    <source>
        <dbReference type="RuleBase" id="RU000481"/>
    </source>
</evidence>
<dbReference type="InterPro" id="IPR050596">
    <property type="entry name" value="AspAT/PAT-like"/>
</dbReference>
<dbReference type="EMBL" id="BSEJ01000006">
    <property type="protein sequence ID" value="GLJ61407.1"/>
    <property type="molecule type" value="Genomic_DNA"/>
</dbReference>
<dbReference type="PANTHER" id="PTHR46383:SF1">
    <property type="entry name" value="ASPARTATE AMINOTRANSFERASE"/>
    <property type="match status" value="1"/>
</dbReference>
<gene>
    <name evidence="8" type="primary">aatB</name>
    <name evidence="8" type="ORF">GCM10017576_15360</name>
</gene>
<dbReference type="Gene3D" id="3.90.1150.10">
    <property type="entry name" value="Aspartate Aminotransferase, domain 1"/>
    <property type="match status" value="1"/>
</dbReference>
<evidence type="ECO:0000313" key="8">
    <source>
        <dbReference type="EMBL" id="GLJ61407.1"/>
    </source>
</evidence>
<dbReference type="InterPro" id="IPR004838">
    <property type="entry name" value="NHTrfase_class1_PyrdxlP-BS"/>
</dbReference>
<dbReference type="SUPFAM" id="SSF53383">
    <property type="entry name" value="PLP-dependent transferases"/>
    <property type="match status" value="1"/>
</dbReference>
<dbReference type="Proteomes" id="UP001142462">
    <property type="component" value="Unassembled WGS sequence"/>
</dbReference>
<comment type="similarity">
    <text evidence="2 6">Belongs to the class-I pyridoxal-phosphate-dependent aminotransferase family.</text>
</comment>
<dbReference type="InterPro" id="IPR015424">
    <property type="entry name" value="PyrdxlP-dep_Trfase"/>
</dbReference>
<accession>A0A9W6LWG7</accession>
<evidence type="ECO:0000313" key="9">
    <source>
        <dbReference type="Proteomes" id="UP001142462"/>
    </source>
</evidence>
<feature type="domain" description="Aminotransferase class I/classII large" evidence="7">
    <location>
        <begin position="39"/>
        <end position="398"/>
    </location>
</feature>
<evidence type="ECO:0000256" key="1">
    <source>
        <dbReference type="ARBA" id="ARBA00001933"/>
    </source>
</evidence>
<evidence type="ECO:0000256" key="3">
    <source>
        <dbReference type="ARBA" id="ARBA00022576"/>
    </source>
</evidence>
<sequence length="406" mass="42439">MSAAASSFRAAARLDRIKPSPSTAAAARVRALKAEGRRILDLTVGEPDFDTPEHVKQAAIAAIEAGETKYTAVNGTPRLREAIRGSLRRTHGIEYADAEITVGGGGKQVIFLALMATLDVGDEVLIPAPYWVSYPDMVRANDGTPVIVATSAEGGYKLTADALESAITARTTWVILNSPGNPSGAIYTEQELAALADVLRRHPAVSVLSDEIYSEISFTGAPAPSLAAVAPDLRHRVLVVSGVSKSYAMTGWRLGYAAGDPALIGAINTLQSQTSSCPSSISQAAAAAALEGPQDFIADSVPRYAERRDAAVAGIGAIDGLLPVVPDGAFYLYVDCAGIIGRTAPDGRILSDDQDVTLYLLDLAGVAVIQGSAYGQSPFFRISFATDLRTIAEAVEGIAEAVRALR</sequence>
<dbReference type="RefSeq" id="WP_271173118.1">
    <property type="nucleotide sequence ID" value="NZ_BSEJ01000006.1"/>
</dbReference>
<dbReference type="Gene3D" id="3.40.640.10">
    <property type="entry name" value="Type I PLP-dependent aspartate aminotransferase-like (Major domain)"/>
    <property type="match status" value="1"/>
</dbReference>
<proteinExistence type="inferred from homology"/>
<name>A0A9W6LWG7_9MICO</name>
<evidence type="ECO:0000259" key="7">
    <source>
        <dbReference type="Pfam" id="PF00155"/>
    </source>
</evidence>
<protein>
    <recommendedName>
        <fullName evidence="6">Aminotransferase</fullName>
        <ecNumber evidence="6">2.6.1.-</ecNumber>
    </recommendedName>
</protein>